<dbReference type="SUPFAM" id="SSF89372">
    <property type="entry name" value="Fucose-specific lectin"/>
    <property type="match status" value="1"/>
</dbReference>
<gene>
    <name evidence="3" type="ORF">OM076_17380</name>
</gene>
<proteinExistence type="predicted"/>
<evidence type="ECO:0000313" key="3">
    <source>
        <dbReference type="EMBL" id="MDA0162048.1"/>
    </source>
</evidence>
<accession>A0A9X3MVE7</accession>
<keyword evidence="4" id="KW-1185">Reference proteome</keyword>
<evidence type="ECO:0000256" key="1">
    <source>
        <dbReference type="SAM" id="MobiDB-lite"/>
    </source>
</evidence>
<dbReference type="EMBL" id="JAPDOD010000015">
    <property type="protein sequence ID" value="MDA0162048.1"/>
    <property type="molecule type" value="Genomic_DNA"/>
</dbReference>
<name>A0A9X3MVE7_9ACTN</name>
<feature type="compositionally biased region" description="Pro residues" evidence="1">
    <location>
        <begin position="503"/>
        <end position="528"/>
    </location>
</feature>
<protein>
    <submittedName>
        <fullName evidence="3">Uncharacterized protein</fullName>
    </submittedName>
</protein>
<feature type="compositionally biased region" description="Low complexity" evidence="1">
    <location>
        <begin position="455"/>
        <end position="502"/>
    </location>
</feature>
<dbReference type="RefSeq" id="WP_270041283.1">
    <property type="nucleotide sequence ID" value="NZ_JAPDOD010000015.1"/>
</dbReference>
<keyword evidence="2" id="KW-0732">Signal</keyword>
<comment type="caution">
    <text evidence="3">The sequence shown here is derived from an EMBL/GenBank/DDBJ whole genome shotgun (WGS) entry which is preliminary data.</text>
</comment>
<evidence type="ECO:0000256" key="2">
    <source>
        <dbReference type="SAM" id="SignalP"/>
    </source>
</evidence>
<feature type="signal peptide" evidence="2">
    <location>
        <begin position="1"/>
        <end position="24"/>
    </location>
</feature>
<organism evidence="3 4">
    <name type="scientific">Solirubrobacter ginsenosidimutans</name>
    <dbReference type="NCBI Taxonomy" id="490573"/>
    <lineage>
        <taxon>Bacteria</taxon>
        <taxon>Bacillati</taxon>
        <taxon>Actinomycetota</taxon>
        <taxon>Thermoleophilia</taxon>
        <taxon>Solirubrobacterales</taxon>
        <taxon>Solirubrobacteraceae</taxon>
        <taxon>Solirubrobacter</taxon>
    </lineage>
</organism>
<evidence type="ECO:0000313" key="4">
    <source>
        <dbReference type="Proteomes" id="UP001149140"/>
    </source>
</evidence>
<feature type="chain" id="PRO_5040997156" evidence="2">
    <location>
        <begin position="25"/>
        <end position="622"/>
    </location>
</feature>
<sequence length="622" mass="64366">MRLRRVFAVLGVIAGGAVPTAAVALSADPFGAPEIADPTWRPATNFTEGVPFAGADGAGNMLLATIYRKTVSSDDQLAVLERCGSGPVTWQRTVLTDVAGGITPGRLLVSRDGTALATWRVAGGGTVRHYSSVRPPGGDWGEPQLIVSDLNVSFVQLAVSDTGDAIATWVDSSPSGTWASIRPAGGAWGAPESIAATNLTSDVAMSATGDAVVAYKGSTPGWVFSRYRPAGGTWGGVQEVLRNAYQDTLKSLMVEFDGTGKAVALANFRELNDTIRVNVRSSTGWGPTDQVLDDDGANPPNPSFDSRILQGLVRHPQGAVAVWTRRPTSSNFTDDIVVSRLSAAGWETPQKVFDLPSAFANASVATNDAGEILLAATLLYRPATTDVNDVRMSIAPSLTGAWPDLTLLSPQATPVNQFRDAFAVGGGSAFYVGWGVHGGSNQRTEVVATKPAGATCAATPTPTATATASATPTATASATATATPTASATATASPTPTATATPDPLPLPSATPTPTPTAQPSPPPPTPAAPSAIADFTTLPAASTCVRGHKLTVKLKKPPKGYVVKTVTVKVNAKKVATLKGKQLKKPLHLRKLPQGTFTVTVTITLTKGKGLTERRRYTACK</sequence>
<reference evidence="3" key="1">
    <citation type="submission" date="2022-10" db="EMBL/GenBank/DDBJ databases">
        <title>The WGS of Solirubrobacter ginsenosidimutans DSM 21036.</title>
        <authorList>
            <person name="Jiang Z."/>
        </authorList>
    </citation>
    <scope>NUCLEOTIDE SEQUENCE</scope>
    <source>
        <strain evidence="3">DSM 21036</strain>
    </source>
</reference>
<dbReference type="AlphaFoldDB" id="A0A9X3MVE7"/>
<feature type="region of interest" description="Disordered" evidence="1">
    <location>
        <begin position="455"/>
        <end position="532"/>
    </location>
</feature>
<dbReference type="Proteomes" id="UP001149140">
    <property type="component" value="Unassembled WGS sequence"/>
</dbReference>